<dbReference type="AlphaFoldDB" id="A0A8J5H5J1"/>
<dbReference type="InterPro" id="IPR006595">
    <property type="entry name" value="CTLH_C"/>
</dbReference>
<dbReference type="InterPro" id="IPR024964">
    <property type="entry name" value="CTLH/CRA"/>
</dbReference>
<organism evidence="3 4">
    <name type="scientific">Zingiber officinale</name>
    <name type="common">Ginger</name>
    <name type="synonym">Amomum zingiber</name>
    <dbReference type="NCBI Taxonomy" id="94328"/>
    <lineage>
        <taxon>Eukaryota</taxon>
        <taxon>Viridiplantae</taxon>
        <taxon>Streptophyta</taxon>
        <taxon>Embryophyta</taxon>
        <taxon>Tracheophyta</taxon>
        <taxon>Spermatophyta</taxon>
        <taxon>Magnoliopsida</taxon>
        <taxon>Liliopsida</taxon>
        <taxon>Zingiberales</taxon>
        <taxon>Zingiberaceae</taxon>
        <taxon>Zingiber</taxon>
    </lineage>
</organism>
<proteinExistence type="predicted"/>
<dbReference type="EMBL" id="JACMSC010000008">
    <property type="protein sequence ID" value="KAG6512749.1"/>
    <property type="molecule type" value="Genomic_DNA"/>
</dbReference>
<evidence type="ECO:0000313" key="4">
    <source>
        <dbReference type="Proteomes" id="UP000734854"/>
    </source>
</evidence>
<feature type="compositionally biased region" description="Polar residues" evidence="1">
    <location>
        <begin position="414"/>
        <end position="424"/>
    </location>
</feature>
<protein>
    <recommendedName>
        <fullName evidence="2">CTLH domain-containing protein</fullName>
    </recommendedName>
</protein>
<keyword evidence="4" id="KW-1185">Reference proteome</keyword>
<feature type="region of interest" description="Disordered" evidence="1">
    <location>
        <begin position="401"/>
        <end position="452"/>
    </location>
</feature>
<accession>A0A8J5H5J1</accession>
<feature type="region of interest" description="Disordered" evidence="1">
    <location>
        <begin position="333"/>
        <end position="378"/>
    </location>
</feature>
<dbReference type="Pfam" id="PF10607">
    <property type="entry name" value="CTLH"/>
    <property type="match status" value="2"/>
</dbReference>
<evidence type="ECO:0000256" key="1">
    <source>
        <dbReference type="SAM" id="MobiDB-lite"/>
    </source>
</evidence>
<evidence type="ECO:0000259" key="2">
    <source>
        <dbReference type="PROSITE" id="PS50897"/>
    </source>
</evidence>
<feature type="domain" description="CTLH" evidence="2">
    <location>
        <begin position="487"/>
        <end position="544"/>
    </location>
</feature>
<dbReference type="PROSITE" id="PS50897">
    <property type="entry name" value="CTLH"/>
    <property type="match status" value="2"/>
</dbReference>
<sequence>MKVRLLFRVPVLHQEQNSLSSRGSMDSVPVNWDALDSLVIDFAKSERLLFPDDPASPPLSPCSSSASSSYRSRRLIRQICRCIEAGEVDAAVDLLRRHVPALLDDRRILFWLQKQKFIELLRSGTARDRDSAIQCLRVDLAPRALDAYPVMLTFLHHLKEAYEEFKHLLLALIFDKDDQSSPVAYEWSERRRSDLAGLLSSILRAHLHAYDPIFSLTLRYLIGIHKVFCCRQGVSSPILDLTERLLLEDRDPHLTPQDTVYEAPPFDEVDIQAIAHAVELTRQGAIDSLRMAKGDLFHAFQNELCRMKLDLSILDKLVHEYCIYRGIVDGVSHSPPASDQENNSSRDCSSSNIECTSSKFSDGETSVDNADAEGVPESHADSTSICEIRFAFEVVDNNENCSTSDVTHQDTSCRRSWSSRNYATGQKRRKKWRGRVEEQEYSPSSSSLPGIPTQEISHGPIGYLEDTVQDDQVPKHLSESMKNVENKYDIILEMRELTYKGMTAKVVREINAIDPDFFIQNPNLLFQLKQFEFLSLVNSGDQEKALTVARTHLAPLASKNEDLLKPLKETLACLLKPCEDVLTKAVPLSILATSLQVAMGWKLGIQEPQLMKIVRATLHTHSEWFKLQMCKDRFEQFLKIDQLKEIEHRFLNHSAAKASTDDTNGSSQMSIYSNSKIQEDGSSPQVSPGENVCDENAILKVMEFLALPRADAIHLLMQYNGNADTVIQHIFS</sequence>
<dbReference type="Proteomes" id="UP000734854">
    <property type="component" value="Unassembled WGS sequence"/>
</dbReference>
<gene>
    <name evidence="3" type="ORF">ZIOFF_030878</name>
</gene>
<dbReference type="PANTHER" id="PTHR12864">
    <property type="entry name" value="RAN BINDING PROTEIN 9-RELATED"/>
    <property type="match status" value="1"/>
</dbReference>
<reference evidence="3 4" key="1">
    <citation type="submission" date="2020-08" db="EMBL/GenBank/DDBJ databases">
        <title>Plant Genome Project.</title>
        <authorList>
            <person name="Zhang R.-G."/>
        </authorList>
    </citation>
    <scope>NUCLEOTIDE SEQUENCE [LARGE SCALE GENOMIC DNA]</scope>
    <source>
        <tissue evidence="3">Rhizome</tissue>
    </source>
</reference>
<name>A0A8J5H5J1_ZINOF</name>
<feature type="domain" description="CTLH" evidence="2">
    <location>
        <begin position="72"/>
        <end position="128"/>
    </location>
</feature>
<comment type="caution">
    <text evidence="3">The sequence shown here is derived from an EMBL/GenBank/DDBJ whole genome shotgun (WGS) entry which is preliminary data.</text>
</comment>
<dbReference type="InterPro" id="IPR050618">
    <property type="entry name" value="Ubq-SigPath_Reg"/>
</dbReference>
<evidence type="ECO:0000313" key="3">
    <source>
        <dbReference type="EMBL" id="KAG6512749.1"/>
    </source>
</evidence>
<dbReference type="SMART" id="SM00668">
    <property type="entry name" value="CTLH"/>
    <property type="match status" value="2"/>
</dbReference>
<feature type="compositionally biased region" description="Polar residues" evidence="1">
    <location>
        <begin position="335"/>
        <end position="368"/>
    </location>
</feature>